<feature type="non-terminal residue" evidence="3">
    <location>
        <position position="411"/>
    </location>
</feature>
<gene>
    <name evidence="3" type="ORF">METZ01_LOCUS234069</name>
</gene>
<dbReference type="PANTHER" id="PTHR22642:SF2">
    <property type="entry name" value="PROTEIN LONG AFTER FAR-RED 3"/>
    <property type="match status" value="1"/>
</dbReference>
<feature type="region of interest" description="Disordered" evidence="1">
    <location>
        <begin position="187"/>
        <end position="207"/>
    </location>
</feature>
<dbReference type="Gene3D" id="3.10.310.70">
    <property type="match status" value="1"/>
</dbReference>
<proteinExistence type="predicted"/>
<dbReference type="InterPro" id="IPR013108">
    <property type="entry name" value="Amidohydro_3"/>
</dbReference>
<reference evidence="3" key="1">
    <citation type="submission" date="2018-05" db="EMBL/GenBank/DDBJ databases">
        <authorList>
            <person name="Lanie J.A."/>
            <person name="Ng W.-L."/>
            <person name="Kazmierczak K.M."/>
            <person name="Andrzejewski T.M."/>
            <person name="Davidsen T.M."/>
            <person name="Wayne K.J."/>
            <person name="Tettelin H."/>
            <person name="Glass J.I."/>
            <person name="Rusch D."/>
            <person name="Podicherti R."/>
            <person name="Tsui H.-C.T."/>
            <person name="Winkler M.E."/>
        </authorList>
    </citation>
    <scope>NUCLEOTIDE SEQUENCE</scope>
</reference>
<evidence type="ECO:0000256" key="1">
    <source>
        <dbReference type="SAM" id="MobiDB-lite"/>
    </source>
</evidence>
<evidence type="ECO:0000313" key="3">
    <source>
        <dbReference type="EMBL" id="SVB81215.1"/>
    </source>
</evidence>
<dbReference type="SUPFAM" id="SSF51338">
    <property type="entry name" value="Composite domain of metallo-dependent hydrolases"/>
    <property type="match status" value="1"/>
</dbReference>
<feature type="domain" description="Amidohydrolase 3" evidence="2">
    <location>
        <begin position="73"/>
        <end position="403"/>
    </location>
</feature>
<name>A0A382H252_9ZZZZ</name>
<dbReference type="InterPro" id="IPR032466">
    <property type="entry name" value="Metal_Hydrolase"/>
</dbReference>
<dbReference type="PANTHER" id="PTHR22642">
    <property type="entry name" value="IMIDAZOLONEPROPIONASE"/>
    <property type="match status" value="1"/>
</dbReference>
<evidence type="ECO:0000259" key="2">
    <source>
        <dbReference type="Pfam" id="PF07969"/>
    </source>
</evidence>
<sequence>MYKIIFIALSLITLAACELSDEAVGADVVFTGGAVYRVTDTDPWATAVAITGNQITYVGDDAGAMSSIGLNTRVVELGGKMLMPGFQDAHVHPVDSAMTFNQCAVFDLPELEDLLEAIKTCVDERPNADWIVGGGWFVSTFAPTGRPPKGLLDAIAPDIPITLLSNAAHSVWANSAAIEHAGITAETKDPEGGHIDRDPISGEPSGSFQESAMPLIQSFEPAITLKERIDGLAYAQRLFHSFGITGVHDSYVEVSRETAYSNMEAYTAFADEGALKMHVVAAMLYDPTLPLEPQIELFKNLRQSADRNHVSATAIKILVDGVATSYSAAMLEPYADRLDEGITGTPLIPQADLIDLVTRLDALGFQIHFHSIGDAATHYSLDALEVARTQNGSRDSRHHLSHIMVWDPTDF</sequence>
<organism evidence="3">
    <name type="scientific">marine metagenome</name>
    <dbReference type="NCBI Taxonomy" id="408172"/>
    <lineage>
        <taxon>unclassified sequences</taxon>
        <taxon>metagenomes</taxon>
        <taxon>ecological metagenomes</taxon>
    </lineage>
</organism>
<accession>A0A382H252</accession>
<protein>
    <recommendedName>
        <fullName evidence="2">Amidohydrolase 3 domain-containing protein</fullName>
    </recommendedName>
</protein>
<dbReference type="SUPFAM" id="SSF51556">
    <property type="entry name" value="Metallo-dependent hydrolases"/>
    <property type="match status" value="1"/>
</dbReference>
<dbReference type="GO" id="GO:0016810">
    <property type="term" value="F:hydrolase activity, acting on carbon-nitrogen (but not peptide) bonds"/>
    <property type="evidence" value="ECO:0007669"/>
    <property type="project" value="InterPro"/>
</dbReference>
<dbReference type="InterPro" id="IPR011059">
    <property type="entry name" value="Metal-dep_hydrolase_composite"/>
</dbReference>
<dbReference type="Gene3D" id="3.20.20.140">
    <property type="entry name" value="Metal-dependent hydrolases"/>
    <property type="match status" value="1"/>
</dbReference>
<dbReference type="AlphaFoldDB" id="A0A382H252"/>
<dbReference type="Gene3D" id="2.30.40.10">
    <property type="entry name" value="Urease, subunit C, domain 1"/>
    <property type="match status" value="1"/>
</dbReference>
<dbReference type="EMBL" id="UINC01058676">
    <property type="protein sequence ID" value="SVB81215.1"/>
    <property type="molecule type" value="Genomic_DNA"/>
</dbReference>
<dbReference type="Pfam" id="PF07969">
    <property type="entry name" value="Amidohydro_3"/>
    <property type="match status" value="1"/>
</dbReference>
<feature type="compositionally biased region" description="Basic and acidic residues" evidence="1">
    <location>
        <begin position="187"/>
        <end position="200"/>
    </location>
</feature>
<dbReference type="PROSITE" id="PS51257">
    <property type="entry name" value="PROKAR_LIPOPROTEIN"/>
    <property type="match status" value="1"/>
</dbReference>